<sequence>MPDIQLIEVVLASQDGFSAFVDVLSPHAPFSLHILGGILNSRERTGKLEVCDSPGVTAWTSKPLTTIDSSSDLFSVLIFSSLTHQFHFFCSAESLTGPPTKDAEAHVLGTIRAVLRLAYIQAPRYDSVLRLGGDTDAPTERMGDEPPMIIIAAVHEKWTSCLRPLAVAQYASVRYVLPPGHSKDTSNLSHEWTLSTLQESDIDAVRSTSHIPRPKEYFLSRSAYTVCIRKKGEESASQKPIAWALMHADGSIGALYVNAEYRGKGLAQVVVKELTKKLDFTEGVGASSVDDDIGGGALGWNWTDVDLLNEKAMAFFDSVGSWERGWLSHWTYMNVGSDTGLLNSFGDSRQC</sequence>
<comment type="caution">
    <text evidence="1">The sequence shown here is derived from an EMBL/GenBank/DDBJ whole genome shotgun (WGS) entry which is preliminary data.</text>
</comment>
<evidence type="ECO:0000313" key="2">
    <source>
        <dbReference type="Proteomes" id="UP000790709"/>
    </source>
</evidence>
<protein>
    <submittedName>
        <fullName evidence="1">Uncharacterized protein</fullName>
    </submittedName>
</protein>
<name>A0ACB8BCT9_9AGAM</name>
<keyword evidence="2" id="KW-1185">Reference proteome</keyword>
<dbReference type="EMBL" id="MU266448">
    <property type="protein sequence ID" value="KAH7923586.1"/>
    <property type="molecule type" value="Genomic_DNA"/>
</dbReference>
<evidence type="ECO:0000313" key="1">
    <source>
        <dbReference type="EMBL" id="KAH7923586.1"/>
    </source>
</evidence>
<gene>
    <name evidence="1" type="ORF">BV22DRAFT_1106012</name>
</gene>
<organism evidence="1 2">
    <name type="scientific">Leucogyrophana mollusca</name>
    <dbReference type="NCBI Taxonomy" id="85980"/>
    <lineage>
        <taxon>Eukaryota</taxon>
        <taxon>Fungi</taxon>
        <taxon>Dikarya</taxon>
        <taxon>Basidiomycota</taxon>
        <taxon>Agaricomycotina</taxon>
        <taxon>Agaricomycetes</taxon>
        <taxon>Agaricomycetidae</taxon>
        <taxon>Boletales</taxon>
        <taxon>Boletales incertae sedis</taxon>
        <taxon>Leucogyrophana</taxon>
    </lineage>
</organism>
<proteinExistence type="predicted"/>
<accession>A0ACB8BCT9</accession>
<dbReference type="Proteomes" id="UP000790709">
    <property type="component" value="Unassembled WGS sequence"/>
</dbReference>
<reference evidence="1" key="1">
    <citation type="journal article" date="2021" name="New Phytol.">
        <title>Evolutionary innovations through gain and loss of genes in the ectomycorrhizal Boletales.</title>
        <authorList>
            <person name="Wu G."/>
            <person name="Miyauchi S."/>
            <person name="Morin E."/>
            <person name="Kuo A."/>
            <person name="Drula E."/>
            <person name="Varga T."/>
            <person name="Kohler A."/>
            <person name="Feng B."/>
            <person name="Cao Y."/>
            <person name="Lipzen A."/>
            <person name="Daum C."/>
            <person name="Hundley H."/>
            <person name="Pangilinan J."/>
            <person name="Johnson J."/>
            <person name="Barry K."/>
            <person name="LaButti K."/>
            <person name="Ng V."/>
            <person name="Ahrendt S."/>
            <person name="Min B."/>
            <person name="Choi I.G."/>
            <person name="Park H."/>
            <person name="Plett J.M."/>
            <person name="Magnuson J."/>
            <person name="Spatafora J.W."/>
            <person name="Nagy L.G."/>
            <person name="Henrissat B."/>
            <person name="Grigoriev I.V."/>
            <person name="Yang Z.L."/>
            <person name="Xu J."/>
            <person name="Martin F.M."/>
        </authorList>
    </citation>
    <scope>NUCLEOTIDE SEQUENCE</scope>
    <source>
        <strain evidence="1">KUC20120723A-06</strain>
    </source>
</reference>